<dbReference type="Proteomes" id="UP001042704">
    <property type="component" value="Chromosome"/>
</dbReference>
<feature type="transmembrane region" description="Helical" evidence="1">
    <location>
        <begin position="12"/>
        <end position="34"/>
    </location>
</feature>
<dbReference type="AlphaFoldDB" id="A0A8A3S7U2"/>
<keyword evidence="1" id="KW-0812">Transmembrane</keyword>
<evidence type="ECO:0000313" key="4">
    <source>
        <dbReference type="Proteomes" id="UP001042704"/>
    </source>
</evidence>
<protein>
    <submittedName>
        <fullName evidence="3">Type IV pilin</fullName>
    </submittedName>
</protein>
<dbReference type="Gene3D" id="2.60.40.10">
    <property type="entry name" value="Immunoglobulins"/>
    <property type="match status" value="1"/>
</dbReference>
<dbReference type="RefSeq" id="WP_265580668.1">
    <property type="nucleotide sequence ID" value="NZ_CP036172.1"/>
</dbReference>
<reference evidence="3" key="2">
    <citation type="submission" date="2019-02" db="EMBL/GenBank/DDBJ databases">
        <authorList>
            <person name="Chen S.-C."/>
            <person name="Chien H.-H."/>
            <person name="Lai M.-C."/>
        </authorList>
    </citation>
    <scope>NUCLEOTIDE SEQUENCE</scope>
    <source>
        <strain evidence="3">N2F9704</strain>
    </source>
</reference>
<name>A0A8A3S7U2_9EURY</name>
<dbReference type="KEGG" id="maqe:RJ40_09695"/>
<proteinExistence type="predicted"/>
<dbReference type="GeneID" id="76424644"/>
<accession>A0A8A3S7U2</accession>
<organism evidence="3 4">
    <name type="scientific">Methanofollis aquaemaris</name>
    <dbReference type="NCBI Taxonomy" id="126734"/>
    <lineage>
        <taxon>Archaea</taxon>
        <taxon>Methanobacteriati</taxon>
        <taxon>Methanobacteriota</taxon>
        <taxon>Stenosarchaea group</taxon>
        <taxon>Methanomicrobia</taxon>
        <taxon>Methanomicrobiales</taxon>
        <taxon>Methanomicrobiaceae</taxon>
        <taxon>Methanofollis</taxon>
    </lineage>
</organism>
<dbReference type="Pfam" id="PF07790">
    <property type="entry name" value="Pilin_N"/>
    <property type="match status" value="1"/>
</dbReference>
<keyword evidence="4" id="KW-1185">Reference proteome</keyword>
<dbReference type="InterPro" id="IPR013783">
    <property type="entry name" value="Ig-like_fold"/>
</dbReference>
<feature type="domain" description="Archaeal Type IV pilin N-terminal" evidence="2">
    <location>
        <begin position="7"/>
        <end position="77"/>
    </location>
</feature>
<keyword evidence="1" id="KW-1133">Transmembrane helix</keyword>
<evidence type="ECO:0000313" key="3">
    <source>
        <dbReference type="EMBL" id="QSZ67754.1"/>
    </source>
</evidence>
<reference evidence="3" key="1">
    <citation type="journal article" date="2001" name="Int. J. Syst. Evol. Microbiol.">
        <title>Methanofollis aquaemaris sp. nov., a methanogen isolated from an aquaculture fish pond.</title>
        <authorList>
            <person name="Lai M.C."/>
            <person name="Chen S.C."/>
        </authorList>
    </citation>
    <scope>NUCLEOTIDE SEQUENCE</scope>
    <source>
        <strain evidence="3">N2F9704</strain>
    </source>
</reference>
<dbReference type="EMBL" id="CP036172">
    <property type="protein sequence ID" value="QSZ67754.1"/>
    <property type="molecule type" value="Genomic_DNA"/>
</dbReference>
<keyword evidence="1" id="KW-0472">Membrane</keyword>
<evidence type="ECO:0000256" key="1">
    <source>
        <dbReference type="SAM" id="Phobius"/>
    </source>
</evidence>
<sequence length="268" mass="27176">MGMQREDGISEVVGSVLLIALTVVGVTIVVALLLSGTHPVEVPVASLTPGTTADGTFVLVHEGGDPLEAGTYRLYVDAGDGPVDRTDKFLLDGDGAWSPGEAMKYTDGELDGRVIVTALVGGGETVIAEPGASGVITAVVDEGGSTPGPGPGPGPGDAAVKINSPTDGGLLVFSGHPQYFSTVRASVTGGTVESVRFILESSGGGLPIEGVYTADRGPDGKYYAEITTNYGQLKKMTGQEVTIRAVAYDDAGIAVARDSVAARIQAAE</sequence>
<evidence type="ECO:0000259" key="2">
    <source>
        <dbReference type="Pfam" id="PF07790"/>
    </source>
</evidence>
<dbReference type="InterPro" id="IPR012859">
    <property type="entry name" value="Pilin_N_archaeal"/>
</dbReference>
<gene>
    <name evidence="3" type="ORF">RJ40_09695</name>
</gene>